<gene>
    <name evidence="7" type="ORF">WOLCODRAFT_99038</name>
</gene>
<dbReference type="OrthoDB" id="1470350at2759"/>
<dbReference type="InterPro" id="IPR017972">
    <property type="entry name" value="Cyt_P450_CS"/>
</dbReference>
<evidence type="ECO:0000256" key="3">
    <source>
        <dbReference type="ARBA" id="ARBA00022723"/>
    </source>
</evidence>
<dbReference type="InterPro" id="IPR050121">
    <property type="entry name" value="Cytochrome_P450_monoxygenase"/>
</dbReference>
<dbReference type="Proteomes" id="UP000218811">
    <property type="component" value="Unassembled WGS sequence"/>
</dbReference>
<dbReference type="InterPro" id="IPR036396">
    <property type="entry name" value="Cyt_P450_sf"/>
</dbReference>
<dbReference type="GO" id="GO:0016705">
    <property type="term" value="F:oxidoreductase activity, acting on paired donors, with incorporation or reduction of molecular oxygen"/>
    <property type="evidence" value="ECO:0007669"/>
    <property type="project" value="InterPro"/>
</dbReference>
<keyword evidence="4 5" id="KW-0408">Iron</keyword>
<keyword evidence="6" id="KW-0503">Monooxygenase</keyword>
<organism evidence="7 8">
    <name type="scientific">Wolfiporia cocos (strain MD-104)</name>
    <name type="common">Brown rot fungus</name>
    <dbReference type="NCBI Taxonomy" id="742152"/>
    <lineage>
        <taxon>Eukaryota</taxon>
        <taxon>Fungi</taxon>
        <taxon>Dikarya</taxon>
        <taxon>Basidiomycota</taxon>
        <taxon>Agaricomycotina</taxon>
        <taxon>Agaricomycetes</taxon>
        <taxon>Polyporales</taxon>
        <taxon>Phaeolaceae</taxon>
        <taxon>Wolfiporia</taxon>
    </lineage>
</organism>
<dbReference type="OMA" id="ECMDHMA"/>
<dbReference type="Pfam" id="PF00067">
    <property type="entry name" value="p450"/>
    <property type="match status" value="1"/>
</dbReference>
<proteinExistence type="inferred from homology"/>
<keyword evidence="6" id="KW-0560">Oxidoreductase</keyword>
<dbReference type="CDD" id="cd11059">
    <property type="entry name" value="CYP_fungal"/>
    <property type="match status" value="1"/>
</dbReference>
<reference evidence="7 8" key="1">
    <citation type="journal article" date="2012" name="Science">
        <title>The Paleozoic origin of enzymatic lignin decomposition reconstructed from 31 fungal genomes.</title>
        <authorList>
            <person name="Floudas D."/>
            <person name="Binder M."/>
            <person name="Riley R."/>
            <person name="Barry K."/>
            <person name="Blanchette R.A."/>
            <person name="Henrissat B."/>
            <person name="Martinez A.T."/>
            <person name="Otillar R."/>
            <person name="Spatafora J.W."/>
            <person name="Yadav J.S."/>
            <person name="Aerts A."/>
            <person name="Benoit I."/>
            <person name="Boyd A."/>
            <person name="Carlson A."/>
            <person name="Copeland A."/>
            <person name="Coutinho P.M."/>
            <person name="de Vries R.P."/>
            <person name="Ferreira P."/>
            <person name="Findley K."/>
            <person name="Foster B."/>
            <person name="Gaskell J."/>
            <person name="Glotzer D."/>
            <person name="Gorecki P."/>
            <person name="Heitman J."/>
            <person name="Hesse C."/>
            <person name="Hori C."/>
            <person name="Igarashi K."/>
            <person name="Jurgens J.A."/>
            <person name="Kallen N."/>
            <person name="Kersten P."/>
            <person name="Kohler A."/>
            <person name="Kuees U."/>
            <person name="Kumar T.K.A."/>
            <person name="Kuo A."/>
            <person name="LaButti K."/>
            <person name="Larrondo L.F."/>
            <person name="Lindquist E."/>
            <person name="Ling A."/>
            <person name="Lombard V."/>
            <person name="Lucas S."/>
            <person name="Lundell T."/>
            <person name="Martin R."/>
            <person name="McLaughlin D.J."/>
            <person name="Morgenstern I."/>
            <person name="Morin E."/>
            <person name="Murat C."/>
            <person name="Nagy L.G."/>
            <person name="Nolan M."/>
            <person name="Ohm R.A."/>
            <person name="Patyshakuliyeva A."/>
            <person name="Rokas A."/>
            <person name="Ruiz-Duenas F.J."/>
            <person name="Sabat G."/>
            <person name="Salamov A."/>
            <person name="Samejima M."/>
            <person name="Schmutz J."/>
            <person name="Slot J.C."/>
            <person name="St John F."/>
            <person name="Stenlid J."/>
            <person name="Sun H."/>
            <person name="Sun S."/>
            <person name="Syed K."/>
            <person name="Tsang A."/>
            <person name="Wiebenga A."/>
            <person name="Young D."/>
            <person name="Pisabarro A."/>
            <person name="Eastwood D.C."/>
            <person name="Martin F."/>
            <person name="Cullen D."/>
            <person name="Grigoriev I.V."/>
            <person name="Hibbett D.S."/>
        </authorList>
    </citation>
    <scope>NUCLEOTIDE SEQUENCE [LARGE SCALE GENOMIC DNA]</scope>
    <source>
        <strain evidence="7 8">MD-104</strain>
    </source>
</reference>
<dbReference type="STRING" id="742152.A0A2H3JE78"/>
<evidence type="ECO:0000256" key="5">
    <source>
        <dbReference type="PIRSR" id="PIRSR602401-1"/>
    </source>
</evidence>
<dbReference type="GO" id="GO:0005506">
    <property type="term" value="F:iron ion binding"/>
    <property type="evidence" value="ECO:0007669"/>
    <property type="project" value="InterPro"/>
</dbReference>
<sequence>MLTIYLLGLGILWIVYDHLLLSPLSKIPGPPLACATRLVLMYYEFTRRRRRWIHQLHVKYGPVVRIAPDEVSFANWDAVKEIYVSDGSGYDKTSFYHLFDNYEHECMFSTLDKTPHGERRKRFSDRYSKSFIMQAEVMDGIRERAEGFVARCTEKAGVAADIYILLHCYAIDCITRHLYDPQGMRSLTEAADLMTVKELLFTDNFRESYFQYYFPDLSRLLSRVFSPANRLRLLAARTLNATRRSDISNHTVLSKFKSSSEQLETKSIASELLDHAIAGIDTAGDGLCFLLHHLSLPASASIQEALRAELTEKEGTPIDGLPYLDAVVKEGLRCFSPVPMSLPRRVPKGGRTIAGAYVPEDTIVSCQAYTLHRLNADVFPDPEEFRPERWLKKEYVLERNHLFFAFSTGGRGCIGKHLAMLEMKMLLKEVYSTCRTHISPEMTASMEQLDEFITTRPIDQKCLIVFEKVI</sequence>
<evidence type="ECO:0000313" key="7">
    <source>
        <dbReference type="EMBL" id="PCH40540.1"/>
    </source>
</evidence>
<comment type="similarity">
    <text evidence="6">Belongs to the cytochrome P450 family.</text>
</comment>
<dbReference type="PANTHER" id="PTHR24305">
    <property type="entry name" value="CYTOCHROME P450"/>
    <property type="match status" value="1"/>
</dbReference>
<dbReference type="PRINTS" id="PR00385">
    <property type="entry name" value="P450"/>
</dbReference>
<keyword evidence="8" id="KW-1185">Reference proteome</keyword>
<dbReference type="EMBL" id="KB468053">
    <property type="protein sequence ID" value="PCH40540.1"/>
    <property type="molecule type" value="Genomic_DNA"/>
</dbReference>
<evidence type="ECO:0000256" key="6">
    <source>
        <dbReference type="RuleBase" id="RU000461"/>
    </source>
</evidence>
<dbReference type="SUPFAM" id="SSF48264">
    <property type="entry name" value="Cytochrome P450"/>
    <property type="match status" value="1"/>
</dbReference>
<evidence type="ECO:0000256" key="2">
    <source>
        <dbReference type="ARBA" id="ARBA00005179"/>
    </source>
</evidence>
<dbReference type="PROSITE" id="PS00086">
    <property type="entry name" value="CYTOCHROME_P450"/>
    <property type="match status" value="1"/>
</dbReference>
<feature type="binding site" description="axial binding residue" evidence="5">
    <location>
        <position position="413"/>
    </location>
    <ligand>
        <name>heme</name>
        <dbReference type="ChEBI" id="CHEBI:30413"/>
    </ligand>
    <ligandPart>
        <name>Fe</name>
        <dbReference type="ChEBI" id="CHEBI:18248"/>
    </ligandPart>
</feature>
<keyword evidence="3 5" id="KW-0479">Metal-binding</keyword>
<comment type="cofactor">
    <cofactor evidence="1 5">
        <name>heme</name>
        <dbReference type="ChEBI" id="CHEBI:30413"/>
    </cofactor>
</comment>
<dbReference type="InterPro" id="IPR001128">
    <property type="entry name" value="Cyt_P450"/>
</dbReference>
<dbReference type="AlphaFoldDB" id="A0A2H3JE78"/>
<name>A0A2H3JE78_WOLCO</name>
<evidence type="ECO:0000256" key="1">
    <source>
        <dbReference type="ARBA" id="ARBA00001971"/>
    </source>
</evidence>
<dbReference type="PRINTS" id="PR00463">
    <property type="entry name" value="EP450I"/>
</dbReference>
<dbReference type="InterPro" id="IPR002401">
    <property type="entry name" value="Cyt_P450_E_grp-I"/>
</dbReference>
<dbReference type="PANTHER" id="PTHR24305:SF164">
    <property type="entry name" value="P450, PUTATIVE (EUROFUNG)-RELATED"/>
    <property type="match status" value="1"/>
</dbReference>
<evidence type="ECO:0000313" key="8">
    <source>
        <dbReference type="Proteomes" id="UP000218811"/>
    </source>
</evidence>
<dbReference type="GO" id="GO:0020037">
    <property type="term" value="F:heme binding"/>
    <property type="evidence" value="ECO:0007669"/>
    <property type="project" value="InterPro"/>
</dbReference>
<dbReference type="GO" id="GO:0004497">
    <property type="term" value="F:monooxygenase activity"/>
    <property type="evidence" value="ECO:0007669"/>
    <property type="project" value="UniProtKB-KW"/>
</dbReference>
<comment type="pathway">
    <text evidence="2">Secondary metabolite biosynthesis.</text>
</comment>
<protein>
    <submittedName>
        <fullName evidence="7">Cytochrome P450</fullName>
    </submittedName>
</protein>
<accession>A0A2H3JE78</accession>
<dbReference type="Gene3D" id="1.10.630.10">
    <property type="entry name" value="Cytochrome P450"/>
    <property type="match status" value="1"/>
</dbReference>
<keyword evidence="5 6" id="KW-0349">Heme</keyword>
<evidence type="ECO:0000256" key="4">
    <source>
        <dbReference type="ARBA" id="ARBA00023004"/>
    </source>
</evidence>